<comment type="caution">
    <text evidence="4">The sequence shown here is derived from an EMBL/GenBank/DDBJ whole genome shotgun (WGS) entry which is preliminary data.</text>
</comment>
<keyword evidence="2" id="KW-0436">Ligase</keyword>
<evidence type="ECO:0000313" key="5">
    <source>
        <dbReference type="Proteomes" id="UP001168821"/>
    </source>
</evidence>
<keyword evidence="5" id="KW-1185">Reference proteome</keyword>
<accession>A0AA38IA08</accession>
<evidence type="ECO:0000256" key="2">
    <source>
        <dbReference type="ARBA" id="ARBA00022598"/>
    </source>
</evidence>
<evidence type="ECO:0000256" key="1">
    <source>
        <dbReference type="ARBA" id="ARBA00006432"/>
    </source>
</evidence>
<dbReference type="InterPro" id="IPR042099">
    <property type="entry name" value="ANL_N_sf"/>
</dbReference>
<dbReference type="InterPro" id="IPR025110">
    <property type="entry name" value="AMP-bd_C"/>
</dbReference>
<dbReference type="EMBL" id="JALNTZ010000005">
    <property type="protein sequence ID" value="KAJ3652172.1"/>
    <property type="molecule type" value="Genomic_DNA"/>
</dbReference>
<sequence length="204" mass="22979">MGNLSYESIPPFIISLGESDSEFEFENDGDDTDFHSEIMEKGHALPPFQHGEIRIKGQIMKGYLKNVENTQEIIDSGGFLHSGDVGYYDDDGCFYITGRIKDLIKYKSWQVAPVQLEQILMKFKGVKDVAGAGKPDSRFGELPTAAVVKEEGVEIIEKEVCDYLAKFVGEDKHLHGGVRFVEDIPKTNLGKIKRQELMKQLFNE</sequence>
<proteinExistence type="inferred from homology"/>
<dbReference type="PANTHER" id="PTHR24096">
    <property type="entry name" value="LONG-CHAIN-FATTY-ACID--COA LIGASE"/>
    <property type="match status" value="1"/>
</dbReference>
<organism evidence="4 5">
    <name type="scientific">Zophobas morio</name>
    <dbReference type="NCBI Taxonomy" id="2755281"/>
    <lineage>
        <taxon>Eukaryota</taxon>
        <taxon>Metazoa</taxon>
        <taxon>Ecdysozoa</taxon>
        <taxon>Arthropoda</taxon>
        <taxon>Hexapoda</taxon>
        <taxon>Insecta</taxon>
        <taxon>Pterygota</taxon>
        <taxon>Neoptera</taxon>
        <taxon>Endopterygota</taxon>
        <taxon>Coleoptera</taxon>
        <taxon>Polyphaga</taxon>
        <taxon>Cucujiformia</taxon>
        <taxon>Tenebrionidae</taxon>
        <taxon>Zophobas</taxon>
    </lineage>
</organism>
<dbReference type="PANTHER" id="PTHR24096:SF149">
    <property type="entry name" value="AMP-BINDING DOMAIN-CONTAINING PROTEIN-RELATED"/>
    <property type="match status" value="1"/>
</dbReference>
<name>A0AA38IA08_9CUCU</name>
<gene>
    <name evidence="4" type="ORF">Zmor_018160</name>
</gene>
<dbReference type="InterPro" id="IPR045851">
    <property type="entry name" value="AMP-bd_C_sf"/>
</dbReference>
<dbReference type="Gene3D" id="3.40.50.12780">
    <property type="entry name" value="N-terminal domain of ligase-like"/>
    <property type="match status" value="1"/>
</dbReference>
<dbReference type="SUPFAM" id="SSF56801">
    <property type="entry name" value="Acetyl-CoA synthetase-like"/>
    <property type="match status" value="1"/>
</dbReference>
<reference evidence="4" key="1">
    <citation type="journal article" date="2023" name="G3 (Bethesda)">
        <title>Whole genome assemblies of Zophobas morio and Tenebrio molitor.</title>
        <authorList>
            <person name="Kaur S."/>
            <person name="Stinson S.A."/>
            <person name="diCenzo G.C."/>
        </authorList>
    </citation>
    <scope>NUCLEOTIDE SEQUENCE</scope>
    <source>
        <strain evidence="4">QUZm001</strain>
    </source>
</reference>
<protein>
    <recommendedName>
        <fullName evidence="3">AMP-binding enzyme C-terminal domain-containing protein</fullName>
    </recommendedName>
</protein>
<feature type="domain" description="AMP-binding enzyme C-terminal" evidence="3">
    <location>
        <begin position="116"/>
        <end position="191"/>
    </location>
</feature>
<dbReference type="Proteomes" id="UP001168821">
    <property type="component" value="Unassembled WGS sequence"/>
</dbReference>
<comment type="similarity">
    <text evidence="1">Belongs to the ATP-dependent AMP-binding enzyme family.</text>
</comment>
<dbReference type="AlphaFoldDB" id="A0AA38IA08"/>
<dbReference type="Gene3D" id="3.30.300.30">
    <property type="match status" value="1"/>
</dbReference>
<dbReference type="GO" id="GO:0016405">
    <property type="term" value="F:CoA-ligase activity"/>
    <property type="evidence" value="ECO:0007669"/>
    <property type="project" value="TreeGrafter"/>
</dbReference>
<evidence type="ECO:0000259" key="3">
    <source>
        <dbReference type="Pfam" id="PF13193"/>
    </source>
</evidence>
<evidence type="ECO:0000313" key="4">
    <source>
        <dbReference type="EMBL" id="KAJ3652172.1"/>
    </source>
</evidence>
<dbReference type="Pfam" id="PF13193">
    <property type="entry name" value="AMP-binding_C"/>
    <property type="match status" value="1"/>
</dbReference>